<feature type="domain" description="Enoyl reductase (ER)" evidence="2">
    <location>
        <begin position="17"/>
        <end position="334"/>
    </location>
</feature>
<dbReference type="PANTHER" id="PTHR43205:SF7">
    <property type="entry name" value="PROSTAGLANDIN REDUCTASE 1"/>
    <property type="match status" value="1"/>
</dbReference>
<dbReference type="CDD" id="cd05288">
    <property type="entry name" value="PGDH"/>
    <property type="match status" value="1"/>
</dbReference>
<organism evidence="3 4">
    <name type="scientific">Candidatus Phaeomarinibacter ectocarpi</name>
    <dbReference type="NCBI Taxonomy" id="1458461"/>
    <lineage>
        <taxon>Bacteria</taxon>
        <taxon>Pseudomonadati</taxon>
        <taxon>Pseudomonadota</taxon>
        <taxon>Alphaproteobacteria</taxon>
        <taxon>Hyphomicrobiales</taxon>
        <taxon>Parvibaculaceae</taxon>
        <taxon>Candidatus Phaeomarinibacter</taxon>
    </lineage>
</organism>
<dbReference type="Pfam" id="PF00107">
    <property type="entry name" value="ADH_zinc_N"/>
    <property type="match status" value="1"/>
</dbReference>
<dbReference type="Proteomes" id="UP000032160">
    <property type="component" value="Chromosome I"/>
</dbReference>
<proteinExistence type="predicted"/>
<dbReference type="PANTHER" id="PTHR43205">
    <property type="entry name" value="PROSTAGLANDIN REDUCTASE"/>
    <property type="match status" value="1"/>
</dbReference>
<gene>
    <name evidence="3" type="ORF">BN1012_Phect2547</name>
</gene>
<dbReference type="HOGENOM" id="CLU_026673_29_2_5"/>
<evidence type="ECO:0000313" key="4">
    <source>
        <dbReference type="Proteomes" id="UP000032160"/>
    </source>
</evidence>
<dbReference type="Pfam" id="PF16884">
    <property type="entry name" value="ADH_N_2"/>
    <property type="match status" value="1"/>
</dbReference>
<reference evidence="3 4" key="1">
    <citation type="journal article" date="2014" name="Front. Genet.">
        <title>Genome and metabolic network of "Candidatus Phaeomarinobacter ectocarpi" Ec32, a new candidate genus of Alphaproteobacteria frequently associated with brown algae.</title>
        <authorList>
            <person name="Dittami S.M."/>
            <person name="Barbeyron T."/>
            <person name="Boyen C."/>
            <person name="Cambefort J."/>
            <person name="Collet G."/>
            <person name="Delage L."/>
            <person name="Gobet A."/>
            <person name="Groisillier A."/>
            <person name="Leblanc C."/>
            <person name="Michel G."/>
            <person name="Scornet D."/>
            <person name="Siegel A."/>
            <person name="Tapia J.E."/>
            <person name="Tonon T."/>
        </authorList>
    </citation>
    <scope>NUCLEOTIDE SEQUENCE [LARGE SCALE GENOMIC DNA]</scope>
    <source>
        <strain evidence="3 4">Ec32</strain>
    </source>
</reference>
<keyword evidence="1" id="KW-0560">Oxidoreductase</keyword>
<dbReference type="Gene3D" id="3.40.50.720">
    <property type="entry name" value="NAD(P)-binding Rossmann-like Domain"/>
    <property type="match status" value="1"/>
</dbReference>
<accession>X5MMW8</accession>
<protein>
    <submittedName>
        <fullName evidence="3">Putative oxidoreductase YncB</fullName>
    </submittedName>
</protein>
<name>X5MMW8_9HYPH</name>
<evidence type="ECO:0000256" key="1">
    <source>
        <dbReference type="ARBA" id="ARBA00023002"/>
    </source>
</evidence>
<dbReference type="SUPFAM" id="SSF51735">
    <property type="entry name" value="NAD(P)-binding Rossmann-fold domains"/>
    <property type="match status" value="1"/>
</dbReference>
<dbReference type="SMART" id="SM00829">
    <property type="entry name" value="PKS_ER"/>
    <property type="match status" value="1"/>
</dbReference>
<dbReference type="InterPro" id="IPR020843">
    <property type="entry name" value="ER"/>
</dbReference>
<dbReference type="SUPFAM" id="SSF50129">
    <property type="entry name" value="GroES-like"/>
    <property type="match status" value="1"/>
</dbReference>
<sequence>MSNVVSKEVQLARRPEGMPKLEDFQVKEVDIAAPGDGEVLVRNIWMSVDPYMRGRMYDRESYVPPFQIGAPLEGGAIGQVIASNSDKAAVGDYVQSMLGWREYFVAKGEEVQKVDTSSGVPIQAFLGTLGMPGMTAYAGLLRIGELKDGETVFVSAASGAVGAIVCQIAKAKGCFVVGTAGSDEKCKWLEETAGIDKAINYKTCGDLTEAVRAAAPKGVDVYFENVGGEHLTAALENMRPMGRLAMCGMISQYNDTEPKPGPSNLIYMVGKSLKMQGFIVSNHFDLLPDFIRDMTKWIGEGKIKWEETVEDGIERAPNAFLNLFTGGNMGKMLVKVGPDKAI</sequence>
<dbReference type="AlphaFoldDB" id="X5MMW8"/>
<evidence type="ECO:0000259" key="2">
    <source>
        <dbReference type="SMART" id="SM00829"/>
    </source>
</evidence>
<dbReference type="InterPro" id="IPR045010">
    <property type="entry name" value="MDR_fam"/>
</dbReference>
<dbReference type="InterPro" id="IPR011032">
    <property type="entry name" value="GroES-like_sf"/>
</dbReference>
<dbReference type="InterPro" id="IPR041694">
    <property type="entry name" value="ADH_N_2"/>
</dbReference>
<dbReference type="Gene3D" id="3.90.180.10">
    <property type="entry name" value="Medium-chain alcohol dehydrogenases, catalytic domain"/>
    <property type="match status" value="1"/>
</dbReference>
<dbReference type="FunFam" id="3.40.50.720:FF:000121">
    <property type="entry name" value="Prostaglandin reductase 2"/>
    <property type="match status" value="1"/>
</dbReference>
<evidence type="ECO:0000313" key="3">
    <source>
        <dbReference type="EMBL" id="CDO60760.1"/>
    </source>
</evidence>
<dbReference type="KEGG" id="pect:BN1012_Phect2547"/>
<dbReference type="InterPro" id="IPR013149">
    <property type="entry name" value="ADH-like_C"/>
</dbReference>
<dbReference type="EMBL" id="HG966617">
    <property type="protein sequence ID" value="CDO60760.1"/>
    <property type="molecule type" value="Genomic_DNA"/>
</dbReference>
<dbReference type="InterPro" id="IPR036291">
    <property type="entry name" value="NAD(P)-bd_dom_sf"/>
</dbReference>
<dbReference type="RefSeq" id="WP_043948729.1">
    <property type="nucleotide sequence ID" value="NZ_HG966617.1"/>
</dbReference>
<dbReference type="OrthoDB" id="9805663at2"/>
<dbReference type="GO" id="GO:0016628">
    <property type="term" value="F:oxidoreductase activity, acting on the CH-CH group of donors, NAD or NADP as acceptor"/>
    <property type="evidence" value="ECO:0007669"/>
    <property type="project" value="InterPro"/>
</dbReference>
<keyword evidence="4" id="KW-1185">Reference proteome</keyword>
<dbReference type="PATRIC" id="fig|1458461.3.peg.2552"/>